<reference evidence="2 3" key="1">
    <citation type="submission" date="2014-12" db="EMBL/GenBank/DDBJ databases">
        <title>Draft genome sequence of Cohnella kolymensis strain B-2846.</title>
        <authorList>
            <person name="Karlyshev A.V."/>
            <person name="Kudryashova E.B."/>
        </authorList>
    </citation>
    <scope>NUCLEOTIDE SEQUENCE [LARGE SCALE GENOMIC DNA]</scope>
    <source>
        <strain evidence="2 3">VKM B-2846</strain>
    </source>
</reference>
<feature type="compositionally biased region" description="Polar residues" evidence="1">
    <location>
        <begin position="46"/>
        <end position="62"/>
    </location>
</feature>
<name>A0ABR5A158_9BACL</name>
<evidence type="ECO:0000256" key="1">
    <source>
        <dbReference type="SAM" id="MobiDB-lite"/>
    </source>
</evidence>
<accession>A0ABR5A158</accession>
<dbReference type="RefSeq" id="WP_041065687.1">
    <property type="nucleotide sequence ID" value="NZ_JXAL01000026.1"/>
</dbReference>
<sequence length="62" mass="7070">MLLNHYALEKVASYRSAELEKHVRIRAEWDDAQRKPKKRSADDARPSSSLCPSGQLCSQQNV</sequence>
<feature type="region of interest" description="Disordered" evidence="1">
    <location>
        <begin position="28"/>
        <end position="62"/>
    </location>
</feature>
<protein>
    <submittedName>
        <fullName evidence="2">Uncharacterized protein</fullName>
    </submittedName>
</protein>
<organism evidence="2 3">
    <name type="scientific">Cohnella kolymensis</name>
    <dbReference type="NCBI Taxonomy" id="1590652"/>
    <lineage>
        <taxon>Bacteria</taxon>
        <taxon>Bacillati</taxon>
        <taxon>Bacillota</taxon>
        <taxon>Bacilli</taxon>
        <taxon>Bacillales</taxon>
        <taxon>Paenibacillaceae</taxon>
        <taxon>Cohnella</taxon>
    </lineage>
</organism>
<evidence type="ECO:0000313" key="2">
    <source>
        <dbReference type="EMBL" id="KIL34716.1"/>
    </source>
</evidence>
<dbReference type="EMBL" id="JXAL01000026">
    <property type="protein sequence ID" value="KIL34716.1"/>
    <property type="molecule type" value="Genomic_DNA"/>
</dbReference>
<keyword evidence="3" id="KW-1185">Reference proteome</keyword>
<dbReference type="Proteomes" id="UP000054526">
    <property type="component" value="Unassembled WGS sequence"/>
</dbReference>
<proteinExistence type="predicted"/>
<feature type="compositionally biased region" description="Basic and acidic residues" evidence="1">
    <location>
        <begin position="28"/>
        <end position="45"/>
    </location>
</feature>
<evidence type="ECO:0000313" key="3">
    <source>
        <dbReference type="Proteomes" id="UP000054526"/>
    </source>
</evidence>
<comment type="caution">
    <text evidence="2">The sequence shown here is derived from an EMBL/GenBank/DDBJ whole genome shotgun (WGS) entry which is preliminary data.</text>
</comment>
<gene>
    <name evidence="2" type="ORF">SD71_16745</name>
</gene>